<dbReference type="OrthoDB" id="5971719at2759"/>
<dbReference type="PRINTS" id="PR00452">
    <property type="entry name" value="SH3DOMAIN"/>
</dbReference>
<dbReference type="PROSITE" id="PS50002">
    <property type="entry name" value="SH3"/>
    <property type="match status" value="1"/>
</dbReference>
<keyword evidence="6" id="KW-0472">Membrane</keyword>
<dbReference type="PANTHER" id="PTHR10829:SF23">
    <property type="entry name" value="CORTACTIN, ISOFORM A"/>
    <property type="match status" value="1"/>
</dbReference>
<dbReference type="InterPro" id="IPR036028">
    <property type="entry name" value="SH3-like_dom_sf"/>
</dbReference>
<evidence type="ECO:0000259" key="7">
    <source>
        <dbReference type="PROSITE" id="PS50002"/>
    </source>
</evidence>
<dbReference type="GO" id="GO:0005884">
    <property type="term" value="C:actin filament"/>
    <property type="evidence" value="ECO:0007669"/>
    <property type="project" value="TreeGrafter"/>
</dbReference>
<dbReference type="Proteomes" id="UP000017246">
    <property type="component" value="Unassembled WGS sequence"/>
</dbReference>
<dbReference type="Pfam" id="PF00018">
    <property type="entry name" value="SH3_1"/>
    <property type="match status" value="1"/>
</dbReference>
<keyword evidence="6" id="KW-1133">Transmembrane helix</keyword>
<feature type="compositionally biased region" description="Basic and acidic residues" evidence="5">
    <location>
        <begin position="321"/>
        <end position="333"/>
    </location>
</feature>
<evidence type="ECO:0000256" key="6">
    <source>
        <dbReference type="SAM" id="Phobius"/>
    </source>
</evidence>
<keyword evidence="6" id="KW-0812">Transmembrane</keyword>
<dbReference type="SUPFAM" id="SSF50044">
    <property type="entry name" value="SH3-domain"/>
    <property type="match status" value="1"/>
</dbReference>
<dbReference type="EMBL" id="LN902848">
    <property type="protein sequence ID" value="CDS41696.1"/>
    <property type="molecule type" value="Genomic_DNA"/>
</dbReference>
<dbReference type="AlphaFoldDB" id="A0A068YEF2"/>
<dbReference type="GO" id="GO:0016477">
    <property type="term" value="P:cell migration"/>
    <property type="evidence" value="ECO:0007669"/>
    <property type="project" value="TreeGrafter"/>
</dbReference>
<dbReference type="GO" id="GO:0030833">
    <property type="term" value="P:regulation of actin filament polymerization"/>
    <property type="evidence" value="ECO:0007669"/>
    <property type="project" value="TreeGrafter"/>
</dbReference>
<keyword evidence="1 4" id="KW-0728">SH3 domain</keyword>
<dbReference type="OMA" id="KFDESWW"/>
<reference evidence="8" key="1">
    <citation type="journal article" date="2013" name="Nature">
        <title>The genomes of four tapeworm species reveal adaptations to parasitism.</title>
        <authorList>
            <person name="Tsai I.J."/>
            <person name="Zarowiecki M."/>
            <person name="Holroyd N."/>
            <person name="Garciarrubio A."/>
            <person name="Sanchez-Flores A."/>
            <person name="Brooks K.L."/>
            <person name="Tracey A."/>
            <person name="Bobes R.J."/>
            <person name="Fragoso G."/>
            <person name="Sciutto E."/>
            <person name="Aslett M."/>
            <person name="Beasley H."/>
            <person name="Bennett H.M."/>
            <person name="Cai J."/>
            <person name="Camicia F."/>
            <person name="Clark R."/>
            <person name="Cucher M."/>
            <person name="De Silva N."/>
            <person name="Day T.A."/>
            <person name="Deplazes P."/>
            <person name="Estrada K."/>
            <person name="Fernandez C."/>
            <person name="Holland P.W."/>
            <person name="Hou J."/>
            <person name="Hu S."/>
            <person name="Huckvale T."/>
            <person name="Hung S.S."/>
            <person name="Kamenetzky L."/>
            <person name="Keane J.A."/>
            <person name="Kiss F."/>
            <person name="Koziol U."/>
            <person name="Lambert O."/>
            <person name="Liu K."/>
            <person name="Luo X."/>
            <person name="Luo Y."/>
            <person name="Macchiaroli N."/>
            <person name="Nichol S."/>
            <person name="Paps J."/>
            <person name="Parkinson J."/>
            <person name="Pouchkina-Stantcheva N."/>
            <person name="Riddiford N."/>
            <person name="Rosenzvit M."/>
            <person name="Salinas G."/>
            <person name="Wasmuth J.D."/>
            <person name="Zamanian M."/>
            <person name="Zheng Y."/>
            <person name="Cai X."/>
            <person name="Soberon X."/>
            <person name="Olson P.D."/>
            <person name="Laclette J.P."/>
            <person name="Brehm K."/>
            <person name="Berriman M."/>
            <person name="Garciarrubio A."/>
            <person name="Bobes R.J."/>
            <person name="Fragoso G."/>
            <person name="Sanchez-Flores A."/>
            <person name="Estrada K."/>
            <person name="Cevallos M.A."/>
            <person name="Morett E."/>
            <person name="Gonzalez V."/>
            <person name="Portillo T."/>
            <person name="Ochoa-Leyva A."/>
            <person name="Jose M.V."/>
            <person name="Sciutto E."/>
            <person name="Landa A."/>
            <person name="Jimenez L."/>
            <person name="Valdes V."/>
            <person name="Carrero J.C."/>
            <person name="Larralde C."/>
            <person name="Morales-Montor J."/>
            <person name="Limon-Lason J."/>
            <person name="Soberon X."/>
            <person name="Laclette J.P."/>
        </authorList>
    </citation>
    <scope>NUCLEOTIDE SEQUENCE [LARGE SCALE GENOMIC DNA]</scope>
</reference>
<feature type="region of interest" description="Disordered" evidence="5">
    <location>
        <begin position="230"/>
        <end position="263"/>
    </location>
</feature>
<evidence type="ECO:0000256" key="3">
    <source>
        <dbReference type="ARBA" id="ARBA00022737"/>
    </source>
</evidence>
<gene>
    <name evidence="8" type="ORF">EmuJ_000936900</name>
</gene>
<protein>
    <submittedName>
        <fullName evidence="8">Hematopoietic lineage cell specific protein</fullName>
    </submittedName>
</protein>
<feature type="region of interest" description="Disordered" evidence="5">
    <location>
        <begin position="276"/>
        <end position="349"/>
    </location>
</feature>
<evidence type="ECO:0000256" key="5">
    <source>
        <dbReference type="SAM" id="MobiDB-lite"/>
    </source>
</evidence>
<feature type="domain" description="SH3" evidence="7">
    <location>
        <begin position="350"/>
        <end position="409"/>
    </location>
</feature>
<keyword evidence="2" id="KW-0597">Phosphoprotein</keyword>
<dbReference type="Pfam" id="PF02218">
    <property type="entry name" value="HS1_rep"/>
    <property type="match status" value="3"/>
</dbReference>
<feature type="compositionally biased region" description="Basic and acidic residues" evidence="5">
    <location>
        <begin position="252"/>
        <end position="262"/>
    </location>
</feature>
<organism evidence="8 9">
    <name type="scientific">Echinococcus multilocularis</name>
    <name type="common">Fox tapeworm</name>
    <dbReference type="NCBI Taxonomy" id="6211"/>
    <lineage>
        <taxon>Eukaryota</taxon>
        <taxon>Metazoa</taxon>
        <taxon>Spiralia</taxon>
        <taxon>Lophotrochozoa</taxon>
        <taxon>Platyhelminthes</taxon>
        <taxon>Cestoda</taxon>
        <taxon>Eucestoda</taxon>
        <taxon>Cyclophyllidea</taxon>
        <taxon>Taeniidae</taxon>
        <taxon>Echinococcus</taxon>
    </lineage>
</organism>
<feature type="region of interest" description="Disordered" evidence="5">
    <location>
        <begin position="184"/>
        <end position="211"/>
    </location>
</feature>
<dbReference type="STRING" id="6211.A0A068YEF2"/>
<reference evidence="8" key="2">
    <citation type="submission" date="2015-11" db="EMBL/GenBank/DDBJ databases">
        <authorList>
            <person name="Zhang Y."/>
            <person name="Guo Z."/>
        </authorList>
    </citation>
    <scope>NUCLEOTIDE SEQUENCE</scope>
</reference>
<dbReference type="eggNOG" id="ENOG502QS6C">
    <property type="taxonomic scope" value="Eukaryota"/>
</dbReference>
<dbReference type="PANTHER" id="PTHR10829">
    <property type="entry name" value="CORTACTIN AND DREBRIN"/>
    <property type="match status" value="1"/>
</dbReference>
<dbReference type="InterPro" id="IPR003134">
    <property type="entry name" value="Hs1_Cortactin"/>
</dbReference>
<feature type="compositionally biased region" description="Basic and acidic residues" evidence="5">
    <location>
        <begin position="277"/>
        <end position="299"/>
    </location>
</feature>
<evidence type="ECO:0000256" key="4">
    <source>
        <dbReference type="PROSITE-ProRule" id="PRU00192"/>
    </source>
</evidence>
<name>A0A068YEF2_ECHMU</name>
<feature type="transmembrane region" description="Helical" evidence="6">
    <location>
        <begin position="483"/>
        <end position="503"/>
    </location>
</feature>
<accession>A0A068YEF2</accession>
<sequence length="508" mass="56727">MEERMRTITFCADVSKWSEVKIKIKNDLTLSEMADDEDWGITPNYKNVMTEKEQRFGSQAVPGSVGHVDVNKLIQGVLKSDAESKKNSFPKASYGYGGKFGVEKDRMDKSAVGTDYRSEMAKHSSQQDYSKGFGGRYGVQKDRQDKAALGYEHREELAKHSSQRDYAVGFGGKYGVQKARVGASSVGYGDAPEPSALHQSQQRAGVDTGQNRASELRARFERLALDRNKPVERPSRPQVGRLKPNIFTHPMSAEEPKSEPKPAKLTQKFVSSMAQAFEKKKAATQEEEKTNEGVDEVWKSEPVPKFVKPPSPESEPEVEEQSEKKLEEYKEMEPSYQPSQPTEPTEHNKTSNITAVAAFDFNASQSDELSFRAGDTIVNIDKFDESWWSGCIGTRWGIFPANHVREIKSEAGATGASAHSTSSTTATALYDFVASQSDELSFKVVLVVWSHWGSIWHLSSHLCVRKLTPLPIPHDDIADLVDFPQFLIVTLPSFMTFLNLLFYTKSTN</sequence>
<feature type="compositionally biased region" description="Polar residues" evidence="5">
    <location>
        <begin position="197"/>
        <end position="211"/>
    </location>
</feature>
<dbReference type="GO" id="GO:0005886">
    <property type="term" value="C:plasma membrane"/>
    <property type="evidence" value="ECO:0007669"/>
    <property type="project" value="TreeGrafter"/>
</dbReference>
<keyword evidence="9" id="KW-1185">Reference proteome</keyword>
<dbReference type="GO" id="GO:0051015">
    <property type="term" value="F:actin filament binding"/>
    <property type="evidence" value="ECO:0007669"/>
    <property type="project" value="TreeGrafter"/>
</dbReference>
<dbReference type="InterPro" id="IPR001452">
    <property type="entry name" value="SH3_domain"/>
</dbReference>
<dbReference type="PROSITE" id="PS51090">
    <property type="entry name" value="CORTACTIN"/>
    <property type="match status" value="3"/>
</dbReference>
<keyword evidence="3" id="KW-0677">Repeat</keyword>
<dbReference type="GO" id="GO:0030864">
    <property type="term" value="C:cortical actin cytoskeleton"/>
    <property type="evidence" value="ECO:0007669"/>
    <property type="project" value="TreeGrafter"/>
</dbReference>
<dbReference type="GO" id="GO:0030427">
    <property type="term" value="C:site of polarized growth"/>
    <property type="evidence" value="ECO:0007669"/>
    <property type="project" value="TreeGrafter"/>
</dbReference>
<proteinExistence type="predicted"/>
<evidence type="ECO:0000313" key="8">
    <source>
        <dbReference type="EMBL" id="CDS41696.1"/>
    </source>
</evidence>
<evidence type="ECO:0000313" key="9">
    <source>
        <dbReference type="Proteomes" id="UP000017246"/>
    </source>
</evidence>
<dbReference type="Gene3D" id="2.30.30.40">
    <property type="entry name" value="SH3 Domains"/>
    <property type="match status" value="2"/>
</dbReference>
<feature type="region of interest" description="Disordered" evidence="5">
    <location>
        <begin position="116"/>
        <end position="137"/>
    </location>
</feature>
<dbReference type="CDD" id="cd00174">
    <property type="entry name" value="SH3"/>
    <property type="match status" value="1"/>
</dbReference>
<dbReference type="SMART" id="SM00326">
    <property type="entry name" value="SH3"/>
    <property type="match status" value="1"/>
</dbReference>
<evidence type="ECO:0000256" key="2">
    <source>
        <dbReference type="ARBA" id="ARBA00022553"/>
    </source>
</evidence>
<evidence type="ECO:0000256" key="1">
    <source>
        <dbReference type="ARBA" id="ARBA00022443"/>
    </source>
</evidence>